<dbReference type="InterPro" id="IPR005607">
    <property type="entry name" value="BSD_dom"/>
</dbReference>
<dbReference type="OMA" id="FWKRYFE"/>
<dbReference type="GO" id="GO:0000439">
    <property type="term" value="C:transcription factor TFIIH core complex"/>
    <property type="evidence" value="ECO:0007669"/>
    <property type="project" value="InterPro"/>
</dbReference>
<gene>
    <name evidence="3" type="ORF">SCHCODRAFT_82630</name>
</gene>
<keyword evidence="4" id="KW-1185">Reference proteome</keyword>
<evidence type="ECO:0000259" key="2">
    <source>
        <dbReference type="PROSITE" id="PS50858"/>
    </source>
</evidence>
<dbReference type="HOGENOM" id="CLU_017639_3_0_1"/>
<dbReference type="GO" id="GO:0006289">
    <property type="term" value="P:nucleotide-excision repair"/>
    <property type="evidence" value="ECO:0007669"/>
    <property type="project" value="InterPro"/>
</dbReference>
<dbReference type="FunCoup" id="D8Q8Q3">
    <property type="interactions" value="539"/>
</dbReference>
<dbReference type="InterPro" id="IPR035925">
    <property type="entry name" value="BSD_dom_sf"/>
</dbReference>
<evidence type="ECO:0000313" key="3">
    <source>
        <dbReference type="EMBL" id="EFI95517.1"/>
    </source>
</evidence>
<proteinExistence type="predicted"/>
<dbReference type="EMBL" id="GL377308">
    <property type="protein sequence ID" value="EFI95517.1"/>
    <property type="molecule type" value="Genomic_DNA"/>
</dbReference>
<reference evidence="3 4" key="1">
    <citation type="journal article" date="2010" name="Nat. Biotechnol.">
        <title>Genome sequence of the model mushroom Schizophyllum commune.</title>
        <authorList>
            <person name="Ohm R.A."/>
            <person name="de Jong J.F."/>
            <person name="Lugones L.G."/>
            <person name="Aerts A."/>
            <person name="Kothe E."/>
            <person name="Stajich J.E."/>
            <person name="de Vries R.P."/>
            <person name="Record E."/>
            <person name="Levasseur A."/>
            <person name="Baker S.E."/>
            <person name="Bartholomew K.A."/>
            <person name="Coutinho P.M."/>
            <person name="Erdmann S."/>
            <person name="Fowler T.J."/>
            <person name="Gathman A.C."/>
            <person name="Lombard V."/>
            <person name="Henrissat B."/>
            <person name="Knabe N."/>
            <person name="Kuees U."/>
            <person name="Lilly W.W."/>
            <person name="Lindquist E."/>
            <person name="Lucas S."/>
            <person name="Magnuson J.K."/>
            <person name="Piumi F."/>
            <person name="Raudaskoski M."/>
            <person name="Salamov A."/>
            <person name="Schmutz J."/>
            <person name="Schwarze F.W.M.R."/>
            <person name="vanKuyk P.A."/>
            <person name="Horton J.S."/>
            <person name="Grigoriev I.V."/>
            <person name="Woesten H.A.B."/>
        </authorList>
    </citation>
    <scope>NUCLEOTIDE SEQUENCE [LARGE SCALE GENOMIC DNA]</scope>
    <source>
        <strain evidence="4">H4-8 / FGSC 9210</strain>
    </source>
</reference>
<dbReference type="InterPro" id="IPR027079">
    <property type="entry name" value="Tfb1/GTF2H1"/>
</dbReference>
<organism evidence="4">
    <name type="scientific">Schizophyllum commune (strain H4-8 / FGSC 9210)</name>
    <name type="common">Split gill fungus</name>
    <dbReference type="NCBI Taxonomy" id="578458"/>
    <lineage>
        <taxon>Eukaryota</taxon>
        <taxon>Fungi</taxon>
        <taxon>Dikarya</taxon>
        <taxon>Basidiomycota</taxon>
        <taxon>Agaricomycotina</taxon>
        <taxon>Agaricomycetes</taxon>
        <taxon>Agaricomycetidae</taxon>
        <taxon>Agaricales</taxon>
        <taxon>Schizophyllaceae</taxon>
        <taxon>Schizophyllum</taxon>
    </lineage>
</organism>
<feature type="domain" description="BSD" evidence="2">
    <location>
        <begin position="31"/>
        <end position="72"/>
    </location>
</feature>
<dbReference type="PROSITE" id="PS50858">
    <property type="entry name" value="BSD"/>
    <property type="match status" value="1"/>
</dbReference>
<dbReference type="Pfam" id="PF03909">
    <property type="entry name" value="BSD"/>
    <property type="match status" value="1"/>
</dbReference>
<accession>D8Q8Q3</accession>
<dbReference type="SUPFAM" id="SSF140383">
    <property type="entry name" value="BSD domain-like"/>
    <property type="match status" value="1"/>
</dbReference>
<dbReference type="OrthoDB" id="360521at2759"/>
<feature type="region of interest" description="Disordered" evidence="1">
    <location>
        <begin position="377"/>
        <end position="396"/>
    </location>
</feature>
<dbReference type="GO" id="GO:0006351">
    <property type="term" value="P:DNA-templated transcription"/>
    <property type="evidence" value="ECO:0007669"/>
    <property type="project" value="InterPro"/>
</dbReference>
<evidence type="ECO:0000256" key="1">
    <source>
        <dbReference type="SAM" id="MobiDB-lite"/>
    </source>
</evidence>
<dbReference type="KEGG" id="scm:SCHCO_02507947"/>
<name>D8Q8Q3_SCHCM</name>
<dbReference type="InParanoid" id="D8Q8Q3"/>
<protein>
    <recommendedName>
        <fullName evidence="2">BSD domain-containing protein</fullName>
    </recommendedName>
</protein>
<dbReference type="GeneID" id="9587910"/>
<dbReference type="eggNOG" id="KOG2074">
    <property type="taxonomic scope" value="Eukaryota"/>
</dbReference>
<sequence>MQGQKRGKSGQLVDPRPQTIDGEAKIVITPQLVHDIFDEYPIVQTAYAENVPDKLTEAQFWKRYFSSKLFHAHQASIRSSATQFVAKEDPIFDKYLEKDDDGLEPRRPRTETVSMLVDLATTSEDHGEAGTTKDITMQAGRQKGAIPLIRKFNDHSERLLNAALGELPKAKRRRLNNAQDEYEAEIELDDLRDEQTSEGITLAMQDRQRYYEGIASQSAVEDTPPMRANPRGLAASIQDWSNSLASLRIVRGPSDAALMSMTQNVMQRLTVKAQKNDFPPDLFRQMASCQTAANEFLRQFWGALYPRAGDQPAAGNANPAQRAAKAAKMANFLARTPEKVDALVRQAEEMGADGKRVRVALQPVLNAVERALSVHKARMAARPGGAGTGSRPGTPR</sequence>
<dbReference type="RefSeq" id="XP_003030420.1">
    <property type="nucleotide sequence ID" value="XM_003030374.1"/>
</dbReference>
<dbReference type="VEuPathDB" id="FungiDB:SCHCODRAFT_02507947"/>
<dbReference type="STRING" id="578458.D8Q8Q3"/>
<dbReference type="PANTHER" id="PTHR12856">
    <property type="entry name" value="TRANSCRIPTION INITIATION FACTOR IIH-RELATED"/>
    <property type="match status" value="1"/>
</dbReference>
<dbReference type="SMART" id="SM00751">
    <property type="entry name" value="BSD"/>
    <property type="match status" value="1"/>
</dbReference>
<dbReference type="AlphaFoldDB" id="D8Q8Q3"/>
<evidence type="ECO:0000313" key="4">
    <source>
        <dbReference type="Proteomes" id="UP000007431"/>
    </source>
</evidence>
<dbReference type="Proteomes" id="UP000007431">
    <property type="component" value="Unassembled WGS sequence"/>
</dbReference>